<feature type="region of interest" description="Disordered" evidence="1">
    <location>
        <begin position="56"/>
        <end position="95"/>
    </location>
</feature>
<dbReference type="AlphaFoldDB" id="A0AAP0PR45"/>
<feature type="compositionally biased region" description="Pro residues" evidence="1">
    <location>
        <begin position="61"/>
        <end position="74"/>
    </location>
</feature>
<protein>
    <submittedName>
        <fullName evidence="2">Uncharacterized protein</fullName>
    </submittedName>
</protein>
<evidence type="ECO:0000313" key="3">
    <source>
        <dbReference type="Proteomes" id="UP001419268"/>
    </source>
</evidence>
<comment type="caution">
    <text evidence="2">The sequence shown here is derived from an EMBL/GenBank/DDBJ whole genome shotgun (WGS) entry which is preliminary data.</text>
</comment>
<dbReference type="Proteomes" id="UP001419268">
    <property type="component" value="Unassembled WGS sequence"/>
</dbReference>
<organism evidence="2 3">
    <name type="scientific">Stephania cephalantha</name>
    <dbReference type="NCBI Taxonomy" id="152367"/>
    <lineage>
        <taxon>Eukaryota</taxon>
        <taxon>Viridiplantae</taxon>
        <taxon>Streptophyta</taxon>
        <taxon>Embryophyta</taxon>
        <taxon>Tracheophyta</taxon>
        <taxon>Spermatophyta</taxon>
        <taxon>Magnoliopsida</taxon>
        <taxon>Ranunculales</taxon>
        <taxon>Menispermaceae</taxon>
        <taxon>Menispermoideae</taxon>
        <taxon>Cissampelideae</taxon>
        <taxon>Stephania</taxon>
    </lineage>
</organism>
<name>A0AAP0PR45_9MAGN</name>
<evidence type="ECO:0000256" key="1">
    <source>
        <dbReference type="SAM" id="MobiDB-lite"/>
    </source>
</evidence>
<sequence length="95" mass="10543">MIYMIHIMRVVLVVLQTLLFISLLGVLLFDAPAQGTRALIHENPWKGISMVIIRNGNGRPWPSPPPPRRGPPSRPTAYPGYSIICGEPPPAEDYI</sequence>
<keyword evidence="3" id="KW-1185">Reference proteome</keyword>
<dbReference type="EMBL" id="JBBNAG010000003">
    <property type="protein sequence ID" value="KAK9149876.1"/>
    <property type="molecule type" value="Genomic_DNA"/>
</dbReference>
<evidence type="ECO:0000313" key="2">
    <source>
        <dbReference type="EMBL" id="KAK9149876.1"/>
    </source>
</evidence>
<accession>A0AAP0PR45</accession>
<gene>
    <name evidence="2" type="ORF">Scep_008633</name>
</gene>
<proteinExistence type="predicted"/>
<reference evidence="2 3" key="1">
    <citation type="submission" date="2024-01" db="EMBL/GenBank/DDBJ databases">
        <title>Genome assemblies of Stephania.</title>
        <authorList>
            <person name="Yang L."/>
        </authorList>
    </citation>
    <scope>NUCLEOTIDE SEQUENCE [LARGE SCALE GENOMIC DNA]</scope>
    <source>
        <strain evidence="2">JXDWG</strain>
        <tissue evidence="2">Leaf</tissue>
    </source>
</reference>